<sequence>MERLPRRTPSAQFDIVDLVLDALSELPVIGDILDFLDGVLDADGVIGMIADAIGDFIAALIGLLNFIPGAGSTLSDLAAGLNSTHETAEEAAEATGNLDARVTALENGGTRTVYTSNASWSNPGAGRVGVAVINGGQGGQSNNQGSGNRLGGAHGGYVFREFNCADLTSTVAITVGAGGATSFGTGGVSSFGAYLVGISGSPGSILTSQGAVASASTPGVGGQGATGNADTATNGGSSALATGGAHGTKSVTGSAGQSVSTGSVVPCGGGGGGGGGGNADAFGQPGDGGAGGAPGGGGGGAGANGGLNPAAFASGGIGGNGRVILIFTPGAA</sequence>
<dbReference type="Proteomes" id="UP001609176">
    <property type="component" value="Unassembled WGS sequence"/>
</dbReference>
<evidence type="ECO:0000313" key="5">
    <source>
        <dbReference type="Proteomes" id="UP001609219"/>
    </source>
</evidence>
<protein>
    <recommendedName>
        <fullName evidence="6">Minor tail protein</fullName>
    </recommendedName>
</protein>
<dbReference type="EMBL" id="JBIMSN010000126">
    <property type="protein sequence ID" value="MFH5231881.1"/>
    <property type="molecule type" value="Genomic_DNA"/>
</dbReference>
<evidence type="ECO:0008006" key="6">
    <source>
        <dbReference type="Google" id="ProtNLM"/>
    </source>
</evidence>
<evidence type="ECO:0000313" key="3">
    <source>
        <dbReference type="EMBL" id="MFH5242284.1"/>
    </source>
</evidence>
<accession>A0ABW7KDT9</accession>
<feature type="compositionally biased region" description="Polar residues" evidence="1">
    <location>
        <begin position="249"/>
        <end position="260"/>
    </location>
</feature>
<evidence type="ECO:0000313" key="2">
    <source>
        <dbReference type="EMBL" id="MFH5231881.1"/>
    </source>
</evidence>
<evidence type="ECO:0000313" key="4">
    <source>
        <dbReference type="Proteomes" id="UP001609176"/>
    </source>
</evidence>
<dbReference type="EMBL" id="JBIMSP010000012">
    <property type="protein sequence ID" value="MFH5242284.1"/>
    <property type="molecule type" value="Genomic_DNA"/>
</dbReference>
<proteinExistence type="predicted"/>
<keyword evidence="5" id="KW-1185">Reference proteome</keyword>
<gene>
    <name evidence="3" type="ORF">ACHIPV_10355</name>
    <name evidence="2" type="ORF">ACHIRB_25410</name>
</gene>
<name>A0ABW7KDT9_9NOCA</name>
<dbReference type="RefSeq" id="WP_395124293.1">
    <property type="nucleotide sequence ID" value="NZ_JBIMSN010000126.1"/>
</dbReference>
<comment type="caution">
    <text evidence="2">The sequence shown here is derived from an EMBL/GenBank/DDBJ whole genome shotgun (WGS) entry which is preliminary data.</text>
</comment>
<feature type="compositionally biased region" description="Polar residues" evidence="1">
    <location>
        <begin position="226"/>
        <end position="240"/>
    </location>
</feature>
<feature type="region of interest" description="Disordered" evidence="1">
    <location>
        <begin position="213"/>
        <end position="260"/>
    </location>
</feature>
<reference evidence="4 5" key="1">
    <citation type="submission" date="2024-10" db="EMBL/GenBank/DDBJ databases">
        <authorList>
            <person name="Riesco R."/>
        </authorList>
    </citation>
    <scope>NUCLEOTIDE SEQUENCE [LARGE SCALE GENOMIC DNA]</scope>
    <source>
        <strain evidence="3 4">NCIMB 15448</strain>
        <strain evidence="2 5">NCIMB 15450</strain>
    </source>
</reference>
<evidence type="ECO:0000256" key="1">
    <source>
        <dbReference type="SAM" id="MobiDB-lite"/>
    </source>
</evidence>
<dbReference type="Proteomes" id="UP001609219">
    <property type="component" value="Unassembled WGS sequence"/>
</dbReference>
<organism evidence="2 5">
    <name type="scientific">Antrihabitans spumae</name>
    <dbReference type="NCBI Taxonomy" id="3373370"/>
    <lineage>
        <taxon>Bacteria</taxon>
        <taxon>Bacillati</taxon>
        <taxon>Actinomycetota</taxon>
        <taxon>Actinomycetes</taxon>
        <taxon>Mycobacteriales</taxon>
        <taxon>Nocardiaceae</taxon>
        <taxon>Antrihabitans</taxon>
    </lineage>
</organism>